<keyword evidence="3" id="KW-1185">Reference proteome</keyword>
<dbReference type="SMART" id="SM00479">
    <property type="entry name" value="EXOIII"/>
    <property type="match status" value="1"/>
</dbReference>
<dbReference type="Pfam" id="PF00929">
    <property type="entry name" value="RNase_T"/>
    <property type="match status" value="1"/>
</dbReference>
<sequence>MSHFVAIDLELANNNLSSICQIGIAVFKDDQLIETWSTYVNPEEFFSPFNTRIHGITARQVYSSPKKHEIIKPLLHYLEGKSIVSYGTLDKQVIFLNYPDLLKNIHWIDVTTIVRKVWPQFSKGGFALNKMADYLGIEQTNHHDALEDAIICGEILCEALYESNTRLEHWQK</sequence>
<dbReference type="PANTHER" id="PTHR30231:SF42">
    <property type="entry name" value="EXONUCLEASE"/>
    <property type="match status" value="1"/>
</dbReference>
<dbReference type="GO" id="GO:0008408">
    <property type="term" value="F:3'-5' exonuclease activity"/>
    <property type="evidence" value="ECO:0007669"/>
    <property type="project" value="TreeGrafter"/>
</dbReference>
<evidence type="ECO:0000313" key="2">
    <source>
        <dbReference type="EMBL" id="NEN75361.1"/>
    </source>
</evidence>
<dbReference type="SUPFAM" id="SSF53098">
    <property type="entry name" value="Ribonuclease H-like"/>
    <property type="match status" value="1"/>
</dbReference>
<dbReference type="Gene3D" id="3.30.420.10">
    <property type="entry name" value="Ribonuclease H-like superfamily/Ribonuclease H"/>
    <property type="match status" value="1"/>
</dbReference>
<keyword evidence="2" id="KW-0540">Nuclease</keyword>
<gene>
    <name evidence="2" type="ORF">F9B74_03340</name>
</gene>
<dbReference type="InterPro" id="IPR036397">
    <property type="entry name" value="RNaseH_sf"/>
</dbReference>
<keyword evidence="2" id="KW-0378">Hydrolase</keyword>
<protein>
    <submittedName>
        <fullName evidence="2">Exonuclease</fullName>
    </submittedName>
</protein>
<dbReference type="Proteomes" id="UP000477651">
    <property type="component" value="Unassembled WGS sequence"/>
</dbReference>
<dbReference type="GO" id="GO:0005829">
    <property type="term" value="C:cytosol"/>
    <property type="evidence" value="ECO:0007669"/>
    <property type="project" value="TreeGrafter"/>
</dbReference>
<evidence type="ECO:0000259" key="1">
    <source>
        <dbReference type="SMART" id="SM00479"/>
    </source>
</evidence>
<dbReference type="AlphaFoldDB" id="A0A6L9Y4N7"/>
<feature type="domain" description="Exonuclease" evidence="1">
    <location>
        <begin position="3"/>
        <end position="165"/>
    </location>
</feature>
<keyword evidence="2" id="KW-0269">Exonuclease</keyword>
<name>A0A6L9Y4N7_9BURK</name>
<dbReference type="InterPro" id="IPR013520">
    <property type="entry name" value="Ribonucl_H"/>
</dbReference>
<dbReference type="GO" id="GO:0003676">
    <property type="term" value="F:nucleic acid binding"/>
    <property type="evidence" value="ECO:0007669"/>
    <property type="project" value="InterPro"/>
</dbReference>
<organism evidence="2 3">
    <name type="scientific">Pelistega ratti</name>
    <dbReference type="NCBI Taxonomy" id="2652177"/>
    <lineage>
        <taxon>Bacteria</taxon>
        <taxon>Pseudomonadati</taxon>
        <taxon>Pseudomonadota</taxon>
        <taxon>Betaproteobacteria</taxon>
        <taxon>Burkholderiales</taxon>
        <taxon>Alcaligenaceae</taxon>
        <taxon>Pelistega</taxon>
    </lineage>
</organism>
<dbReference type="InterPro" id="IPR012337">
    <property type="entry name" value="RNaseH-like_sf"/>
</dbReference>
<dbReference type="EMBL" id="JAAGYR010000004">
    <property type="protein sequence ID" value="NEN75361.1"/>
    <property type="molecule type" value="Genomic_DNA"/>
</dbReference>
<proteinExistence type="predicted"/>
<comment type="caution">
    <text evidence="2">The sequence shown here is derived from an EMBL/GenBank/DDBJ whole genome shotgun (WGS) entry which is preliminary data.</text>
</comment>
<evidence type="ECO:0000313" key="3">
    <source>
        <dbReference type="Proteomes" id="UP000477651"/>
    </source>
</evidence>
<dbReference type="PANTHER" id="PTHR30231">
    <property type="entry name" value="DNA POLYMERASE III SUBUNIT EPSILON"/>
    <property type="match status" value="1"/>
</dbReference>
<reference evidence="2 3" key="1">
    <citation type="submission" date="2020-02" db="EMBL/GenBank/DDBJ databases">
        <title>Pelistega sp. NLN82 were isolated from wild rodents of the Hainan Island.</title>
        <authorList>
            <person name="Niu N."/>
            <person name="Zhou J."/>
        </authorList>
    </citation>
    <scope>NUCLEOTIDE SEQUENCE [LARGE SCALE GENOMIC DNA]</scope>
    <source>
        <strain evidence="2 3">NLN82</strain>
    </source>
</reference>
<accession>A0A6L9Y4N7</accession>
<dbReference type="GO" id="GO:0006259">
    <property type="term" value="P:DNA metabolic process"/>
    <property type="evidence" value="ECO:0007669"/>
    <property type="project" value="UniProtKB-ARBA"/>
</dbReference>
<dbReference type="RefSeq" id="WP_163764038.1">
    <property type="nucleotide sequence ID" value="NZ_JAAGYR010000004.1"/>
</dbReference>